<dbReference type="PANTHER" id="PTHR11795:SF445">
    <property type="entry name" value="AMINO ACID ABC TRANSPORTER PERMEASE PROTEIN"/>
    <property type="match status" value="1"/>
</dbReference>
<dbReference type="PANTHER" id="PTHR11795">
    <property type="entry name" value="BRANCHED-CHAIN AMINO ACID TRANSPORT SYSTEM PERMEASE PROTEIN LIVH"/>
    <property type="match status" value="1"/>
</dbReference>
<evidence type="ECO:0008006" key="4">
    <source>
        <dbReference type="Google" id="ProtNLM"/>
    </source>
</evidence>
<accession>A0A383F0N2</accession>
<organism evidence="3">
    <name type="scientific">marine metagenome</name>
    <dbReference type="NCBI Taxonomy" id="408172"/>
    <lineage>
        <taxon>unclassified sequences</taxon>
        <taxon>metagenomes</taxon>
        <taxon>ecological metagenomes</taxon>
    </lineage>
</organism>
<keyword evidence="2" id="KW-0812">Transmembrane</keyword>
<feature type="transmembrane region" description="Helical" evidence="2">
    <location>
        <begin position="43"/>
        <end position="64"/>
    </location>
</feature>
<dbReference type="GO" id="GO:0005886">
    <property type="term" value="C:plasma membrane"/>
    <property type="evidence" value="ECO:0007669"/>
    <property type="project" value="TreeGrafter"/>
</dbReference>
<name>A0A383F0N2_9ZZZZ</name>
<protein>
    <recommendedName>
        <fullName evidence="4">Branched-chain amino acid ABC transporter permease</fullName>
    </recommendedName>
</protein>
<evidence type="ECO:0000256" key="2">
    <source>
        <dbReference type="SAM" id="Phobius"/>
    </source>
</evidence>
<feature type="non-terminal residue" evidence="3">
    <location>
        <position position="1"/>
    </location>
</feature>
<evidence type="ECO:0000313" key="3">
    <source>
        <dbReference type="EMBL" id="SVE62060.1"/>
    </source>
</evidence>
<dbReference type="InterPro" id="IPR052157">
    <property type="entry name" value="BCAA_transport_permease"/>
</dbReference>
<feature type="transmembrane region" description="Helical" evidence="2">
    <location>
        <begin position="16"/>
        <end position="36"/>
    </location>
</feature>
<dbReference type="GO" id="GO:0022857">
    <property type="term" value="F:transmembrane transporter activity"/>
    <property type="evidence" value="ECO:0007669"/>
    <property type="project" value="TreeGrafter"/>
</dbReference>
<reference evidence="3" key="1">
    <citation type="submission" date="2018-05" db="EMBL/GenBank/DDBJ databases">
        <authorList>
            <person name="Lanie J.A."/>
            <person name="Ng W.-L."/>
            <person name="Kazmierczak K.M."/>
            <person name="Andrzejewski T.M."/>
            <person name="Davidsen T.M."/>
            <person name="Wayne K.J."/>
            <person name="Tettelin H."/>
            <person name="Glass J.I."/>
            <person name="Rusch D."/>
            <person name="Podicherti R."/>
            <person name="Tsui H.-C.T."/>
            <person name="Winkler M.E."/>
        </authorList>
    </citation>
    <scope>NUCLEOTIDE SEQUENCE</scope>
</reference>
<proteinExistence type="predicted"/>
<dbReference type="EMBL" id="UINC01230084">
    <property type="protein sequence ID" value="SVE62060.1"/>
    <property type="molecule type" value="Genomic_DNA"/>
</dbReference>
<feature type="transmembrane region" description="Helical" evidence="2">
    <location>
        <begin position="70"/>
        <end position="89"/>
    </location>
</feature>
<dbReference type="AlphaFoldDB" id="A0A383F0N2"/>
<sequence length="92" mass="9359">IGAACVGVAGALISSYYMVFPDVGIIFALLAYVTVAMGGFGSLIGALIAGIAIGLIEAAGAILVSPAFKYGIIFLCYLAVVLLRPKGLFGRF</sequence>
<gene>
    <name evidence="3" type="ORF">METZ01_LOCUS514914</name>
</gene>
<evidence type="ECO:0000256" key="1">
    <source>
        <dbReference type="ARBA" id="ARBA00022448"/>
    </source>
</evidence>
<keyword evidence="2" id="KW-0472">Membrane</keyword>
<keyword evidence="2" id="KW-1133">Transmembrane helix</keyword>
<keyword evidence="1" id="KW-0813">Transport</keyword>